<accession>A0A430QF70</accession>
<dbReference type="InterPro" id="IPR036638">
    <property type="entry name" value="HLH_DNA-bd_sf"/>
</dbReference>
<feature type="compositionally biased region" description="Basic and acidic residues" evidence="1">
    <location>
        <begin position="325"/>
        <end position="344"/>
    </location>
</feature>
<feature type="region of interest" description="Disordered" evidence="1">
    <location>
        <begin position="316"/>
        <end position="344"/>
    </location>
</feature>
<protein>
    <recommendedName>
        <fullName evidence="4">BHLH domain-containing protein</fullName>
    </recommendedName>
</protein>
<feature type="region of interest" description="Disordered" evidence="1">
    <location>
        <begin position="1"/>
        <end position="26"/>
    </location>
</feature>
<feature type="region of interest" description="Disordered" evidence="1">
    <location>
        <begin position="148"/>
        <end position="167"/>
    </location>
</feature>
<keyword evidence="3" id="KW-1185">Reference proteome</keyword>
<evidence type="ECO:0000313" key="3">
    <source>
        <dbReference type="Proteomes" id="UP000290809"/>
    </source>
</evidence>
<evidence type="ECO:0008006" key="4">
    <source>
        <dbReference type="Google" id="ProtNLM"/>
    </source>
</evidence>
<name>A0A430QF70_SCHBO</name>
<organism evidence="2 3">
    <name type="scientific">Schistosoma bovis</name>
    <name type="common">Blood fluke</name>
    <dbReference type="NCBI Taxonomy" id="6184"/>
    <lineage>
        <taxon>Eukaryota</taxon>
        <taxon>Metazoa</taxon>
        <taxon>Spiralia</taxon>
        <taxon>Lophotrochozoa</taxon>
        <taxon>Platyhelminthes</taxon>
        <taxon>Trematoda</taxon>
        <taxon>Digenea</taxon>
        <taxon>Strigeidida</taxon>
        <taxon>Schistosomatoidea</taxon>
        <taxon>Schistosomatidae</taxon>
        <taxon>Schistosoma</taxon>
    </lineage>
</organism>
<sequence>MNMNNCQTTMLSPSQTSTHSVNDKCKAKKYGRQSTIPLEYRDQTRRLKKQNLERRRRACISDKMNALHNLAMNLIGKDYLTTTNPSTSNTDYNLKEIPTEYHKIEKTDILNVCHSVFKNVVAIVNEQPDILERVHQLRDKFYDKLITNHSSGSKNKHNISNDENNNNNDKFHLSNYIPYNHPLKIYSNDNSNDYDMNKQCNSLNTSISNEISSQLTNHNSFQYFNAKLHSTPLISMKTLKTSTDNNKNIKSVVTTSYSQSLDSGIEDVEDTQSINCTQSKQLLQMSQRIFKRNYCNTNQPVENEAYEQIIDLSFKKQKQTNHHHNHEEIHQTKEEQNVWRPYLD</sequence>
<reference evidence="2 3" key="1">
    <citation type="journal article" date="2019" name="PLoS Pathog.">
        <title>Genome sequence of the bovine parasite Schistosoma bovis Tanzania.</title>
        <authorList>
            <person name="Oey H."/>
            <person name="Zakrzewski M."/>
            <person name="Gobert G."/>
            <person name="Gravermann K."/>
            <person name="Stoye J."/>
            <person name="Jones M."/>
            <person name="Mcmanus D."/>
            <person name="Krause L."/>
        </authorList>
    </citation>
    <scope>NUCLEOTIDE SEQUENCE [LARGE SCALE GENOMIC DNA]</scope>
    <source>
        <strain evidence="2 3">TAN1997</strain>
    </source>
</reference>
<comment type="caution">
    <text evidence="2">The sequence shown here is derived from an EMBL/GenBank/DDBJ whole genome shotgun (WGS) entry which is preliminary data.</text>
</comment>
<evidence type="ECO:0000256" key="1">
    <source>
        <dbReference type="SAM" id="MobiDB-lite"/>
    </source>
</evidence>
<dbReference type="SUPFAM" id="SSF47459">
    <property type="entry name" value="HLH, helix-loop-helix DNA-binding domain"/>
    <property type="match status" value="1"/>
</dbReference>
<dbReference type="EMBL" id="QMKO01001812">
    <property type="protein sequence ID" value="RTG86379.1"/>
    <property type="molecule type" value="Genomic_DNA"/>
</dbReference>
<dbReference type="Proteomes" id="UP000290809">
    <property type="component" value="Unassembled WGS sequence"/>
</dbReference>
<dbReference type="GO" id="GO:0046983">
    <property type="term" value="F:protein dimerization activity"/>
    <property type="evidence" value="ECO:0007669"/>
    <property type="project" value="InterPro"/>
</dbReference>
<gene>
    <name evidence="2" type="ORF">DC041_0010149</name>
</gene>
<dbReference type="AlphaFoldDB" id="A0A430QF70"/>
<dbReference type="Gene3D" id="4.10.280.10">
    <property type="entry name" value="Helix-loop-helix DNA-binding domain"/>
    <property type="match status" value="1"/>
</dbReference>
<evidence type="ECO:0000313" key="2">
    <source>
        <dbReference type="EMBL" id="RTG86379.1"/>
    </source>
</evidence>
<proteinExistence type="predicted"/>
<feature type="compositionally biased region" description="Polar residues" evidence="1">
    <location>
        <begin position="1"/>
        <end position="20"/>
    </location>
</feature>